<accession>A0A4U5MTT1</accession>
<protein>
    <submittedName>
        <fullName evidence="2">Uncharacterized protein</fullName>
    </submittedName>
</protein>
<name>A0A4U5MTT1_STECR</name>
<evidence type="ECO:0000313" key="3">
    <source>
        <dbReference type="Proteomes" id="UP000298663"/>
    </source>
</evidence>
<reference evidence="2 3" key="2">
    <citation type="journal article" date="2019" name="G3 (Bethesda)">
        <title>Hybrid Assembly of the Genome of the Entomopathogenic Nematode Steinernema carpocapsae Identifies the X-Chromosome.</title>
        <authorList>
            <person name="Serra L."/>
            <person name="Macchietto M."/>
            <person name="Macias-Munoz A."/>
            <person name="McGill C.J."/>
            <person name="Rodriguez I.M."/>
            <person name="Rodriguez B."/>
            <person name="Murad R."/>
            <person name="Mortazavi A."/>
        </authorList>
    </citation>
    <scope>NUCLEOTIDE SEQUENCE [LARGE SCALE GENOMIC DNA]</scope>
    <source>
        <strain evidence="2 3">ALL</strain>
    </source>
</reference>
<proteinExistence type="predicted"/>
<dbReference type="Proteomes" id="UP000298663">
    <property type="component" value="Unassembled WGS sequence"/>
</dbReference>
<dbReference type="AlphaFoldDB" id="A0A4U5MTT1"/>
<comment type="caution">
    <text evidence="2">The sequence shown here is derived from an EMBL/GenBank/DDBJ whole genome shotgun (WGS) entry which is preliminary data.</text>
</comment>
<evidence type="ECO:0000313" key="2">
    <source>
        <dbReference type="EMBL" id="TKR73187.1"/>
    </source>
</evidence>
<keyword evidence="3" id="KW-1185">Reference proteome</keyword>
<organism evidence="2 3">
    <name type="scientific">Steinernema carpocapsae</name>
    <name type="common">Entomopathogenic nematode</name>
    <dbReference type="NCBI Taxonomy" id="34508"/>
    <lineage>
        <taxon>Eukaryota</taxon>
        <taxon>Metazoa</taxon>
        <taxon>Ecdysozoa</taxon>
        <taxon>Nematoda</taxon>
        <taxon>Chromadorea</taxon>
        <taxon>Rhabditida</taxon>
        <taxon>Tylenchina</taxon>
        <taxon>Panagrolaimomorpha</taxon>
        <taxon>Strongyloidoidea</taxon>
        <taxon>Steinernematidae</taxon>
        <taxon>Steinernema</taxon>
    </lineage>
</organism>
<feature type="region of interest" description="Disordered" evidence="1">
    <location>
        <begin position="55"/>
        <end position="74"/>
    </location>
</feature>
<sequence length="74" mass="8533">MFSIPKQMILVNTIYENGQKTKNASNVTTGQSPRVNNLWQLTDGWTNERYDEEELDFDPPQQFGGSDDELFSDM</sequence>
<dbReference type="EMBL" id="AZBU02000006">
    <property type="protein sequence ID" value="TKR73187.1"/>
    <property type="molecule type" value="Genomic_DNA"/>
</dbReference>
<gene>
    <name evidence="2" type="ORF">L596_020527</name>
</gene>
<reference evidence="2 3" key="1">
    <citation type="journal article" date="2015" name="Genome Biol.">
        <title>Comparative genomics of Steinernema reveals deeply conserved gene regulatory networks.</title>
        <authorList>
            <person name="Dillman A.R."/>
            <person name="Macchietto M."/>
            <person name="Porter C.F."/>
            <person name="Rogers A."/>
            <person name="Williams B."/>
            <person name="Antoshechkin I."/>
            <person name="Lee M.M."/>
            <person name="Goodwin Z."/>
            <person name="Lu X."/>
            <person name="Lewis E.E."/>
            <person name="Goodrich-Blair H."/>
            <person name="Stock S.P."/>
            <person name="Adams B.J."/>
            <person name="Sternberg P.W."/>
            <person name="Mortazavi A."/>
        </authorList>
    </citation>
    <scope>NUCLEOTIDE SEQUENCE [LARGE SCALE GENOMIC DNA]</scope>
    <source>
        <strain evidence="2 3">ALL</strain>
    </source>
</reference>
<evidence type="ECO:0000256" key="1">
    <source>
        <dbReference type="SAM" id="MobiDB-lite"/>
    </source>
</evidence>